<sequence length="143" mass="15550">PEPGHLRRAGLSQKLAGTGFRASISSPIPIPPAKLQTAQTANSHERALFARCKDRRMRRFLVPKAAEGAKLDGTGFDECGKTCLKRGYGSEKASDLRKASADRLQLQLGLSSWRAPSLQSRRGSGLRARGPSLLSGRRRRSGR</sequence>
<evidence type="ECO:0000313" key="3">
    <source>
        <dbReference type="Proteomes" id="UP000266841"/>
    </source>
</evidence>
<keyword evidence="3" id="KW-1185">Reference proteome</keyword>
<evidence type="ECO:0000313" key="2">
    <source>
        <dbReference type="EMBL" id="EJK48285.1"/>
    </source>
</evidence>
<gene>
    <name evidence="2" type="ORF">THAOC_32935</name>
</gene>
<accession>K0R676</accession>
<feature type="compositionally biased region" description="Low complexity" evidence="1">
    <location>
        <begin position="117"/>
        <end position="135"/>
    </location>
</feature>
<dbReference type="AlphaFoldDB" id="K0R676"/>
<reference evidence="2 3" key="1">
    <citation type="journal article" date="2012" name="Genome Biol.">
        <title>Genome and low-iron response of an oceanic diatom adapted to chronic iron limitation.</title>
        <authorList>
            <person name="Lommer M."/>
            <person name="Specht M."/>
            <person name="Roy A.S."/>
            <person name="Kraemer L."/>
            <person name="Andreson R."/>
            <person name="Gutowska M.A."/>
            <person name="Wolf J."/>
            <person name="Bergner S.V."/>
            <person name="Schilhabel M.B."/>
            <person name="Klostermeier U.C."/>
            <person name="Beiko R.G."/>
            <person name="Rosenstiel P."/>
            <person name="Hippler M."/>
            <person name="Laroche J."/>
        </authorList>
    </citation>
    <scope>NUCLEOTIDE SEQUENCE [LARGE SCALE GENOMIC DNA]</scope>
    <source>
        <strain evidence="2 3">CCMP1005</strain>
    </source>
</reference>
<feature type="region of interest" description="Disordered" evidence="1">
    <location>
        <begin position="114"/>
        <end position="143"/>
    </location>
</feature>
<feature type="non-terminal residue" evidence="2">
    <location>
        <position position="1"/>
    </location>
</feature>
<comment type="caution">
    <text evidence="2">The sequence shown here is derived from an EMBL/GenBank/DDBJ whole genome shotgun (WGS) entry which is preliminary data.</text>
</comment>
<protein>
    <submittedName>
        <fullName evidence="2">Uncharacterized protein</fullName>
    </submittedName>
</protein>
<evidence type="ECO:0000256" key="1">
    <source>
        <dbReference type="SAM" id="MobiDB-lite"/>
    </source>
</evidence>
<name>K0R676_THAOC</name>
<organism evidence="2 3">
    <name type="scientific">Thalassiosira oceanica</name>
    <name type="common">Marine diatom</name>
    <dbReference type="NCBI Taxonomy" id="159749"/>
    <lineage>
        <taxon>Eukaryota</taxon>
        <taxon>Sar</taxon>
        <taxon>Stramenopiles</taxon>
        <taxon>Ochrophyta</taxon>
        <taxon>Bacillariophyta</taxon>
        <taxon>Coscinodiscophyceae</taxon>
        <taxon>Thalassiosirophycidae</taxon>
        <taxon>Thalassiosirales</taxon>
        <taxon>Thalassiosiraceae</taxon>
        <taxon>Thalassiosira</taxon>
    </lineage>
</organism>
<proteinExistence type="predicted"/>
<dbReference type="Proteomes" id="UP000266841">
    <property type="component" value="Unassembled WGS sequence"/>
</dbReference>
<dbReference type="EMBL" id="AGNL01046048">
    <property type="protein sequence ID" value="EJK48285.1"/>
    <property type="molecule type" value="Genomic_DNA"/>
</dbReference>